<dbReference type="GeneID" id="95073654"/>
<gene>
    <name evidence="4" type="ORF">Sdia_39500</name>
</gene>
<dbReference type="RefSeq" id="WP_189501032.1">
    <property type="nucleotide sequence ID" value="NZ_BLLN01000005.1"/>
</dbReference>
<feature type="transmembrane region" description="Helical" evidence="1">
    <location>
        <begin position="395"/>
        <end position="412"/>
    </location>
</feature>
<feature type="chain" id="PRO_5045472348" evidence="2">
    <location>
        <begin position="38"/>
        <end position="518"/>
    </location>
</feature>
<dbReference type="InterPro" id="IPR001466">
    <property type="entry name" value="Beta-lactam-related"/>
</dbReference>
<keyword evidence="4" id="KW-0378">Hydrolase</keyword>
<keyword evidence="2" id="KW-0732">Signal</keyword>
<dbReference type="PANTHER" id="PTHR46825">
    <property type="entry name" value="D-ALANYL-D-ALANINE-CARBOXYPEPTIDASE/ENDOPEPTIDASE AMPH"/>
    <property type="match status" value="1"/>
</dbReference>
<proteinExistence type="predicted"/>
<evidence type="ECO:0000313" key="5">
    <source>
        <dbReference type="Proteomes" id="UP000472710"/>
    </source>
</evidence>
<dbReference type="InterPro" id="IPR050491">
    <property type="entry name" value="AmpC-like"/>
</dbReference>
<feature type="signal peptide" evidence="2">
    <location>
        <begin position="1"/>
        <end position="37"/>
    </location>
</feature>
<organism evidence="4 5">
    <name type="scientific">Streptomyces diastaticus subsp. diastaticus</name>
    <dbReference type="NCBI Taxonomy" id="68040"/>
    <lineage>
        <taxon>Bacteria</taxon>
        <taxon>Bacillati</taxon>
        <taxon>Actinomycetota</taxon>
        <taxon>Actinomycetes</taxon>
        <taxon>Kitasatosporales</taxon>
        <taxon>Streptomycetaceae</taxon>
        <taxon>Streptomyces</taxon>
        <taxon>Streptomyces diastaticus group</taxon>
    </lineage>
</organism>
<sequence>MTTPQPRPPGHRRPARLVGGLLLTAALLVPSSLPAHAVPARAPVLDRASADRFVRDHLERTGVPGATVTVTRGDRVVLAAGYGHTAAGEEMTARTPVPVASLSKAMTALAVTGLAEEGRVDLDRPVHDQLPEFAPADARAERITPRQLLHQTSGMADSAHPDLVLPQPHTLKEAVVALRGTRLAADPGTTWSYHNTNYAVAARLVEAATGTPYAAHLRERLFAPLGMSRTETADTTADMPDAARGHVRAYGRTWERAHPRLFTAGAFGVVSTAEDLGKWLIAQHTDGISPTGRRVAPAEAVRLTRTPPPGQTYGMGWNRRAESGQPLRIEHTGSLFTHNSMATLLPESGVGIAVVTNTGMVSGDDAPLLVDGLVDLAEGRAPAERAPFTDTADPVLAVLTLSALALAVRAVARAGRWARRAGRGPLRLGLRLVPYLLPVLLFFHLNDVLGLLMRRAGTLEQITYVWPALFVWSAGTALAAAAVLVARGAALLRKHRSRSGPVAAEQAAPVGPPAVPHD</sequence>
<dbReference type="InterPro" id="IPR012338">
    <property type="entry name" value="Beta-lactam/transpept-like"/>
</dbReference>
<evidence type="ECO:0000259" key="3">
    <source>
        <dbReference type="Pfam" id="PF00144"/>
    </source>
</evidence>
<dbReference type="SUPFAM" id="SSF56601">
    <property type="entry name" value="beta-lactamase/transpeptidase-like"/>
    <property type="match status" value="1"/>
</dbReference>
<dbReference type="EMBL" id="BLLN01000005">
    <property type="protein sequence ID" value="GFH73182.1"/>
    <property type="molecule type" value="Genomic_DNA"/>
</dbReference>
<dbReference type="Proteomes" id="UP000472710">
    <property type="component" value="Unassembled WGS sequence"/>
</dbReference>
<feature type="transmembrane region" description="Helical" evidence="1">
    <location>
        <begin position="432"/>
        <end position="452"/>
    </location>
</feature>
<keyword evidence="1" id="KW-0812">Transmembrane</keyword>
<name>A0ABQ1CS61_STRDI</name>
<dbReference type="Gene3D" id="3.40.710.10">
    <property type="entry name" value="DD-peptidase/beta-lactamase superfamily"/>
    <property type="match status" value="1"/>
</dbReference>
<keyword evidence="1" id="KW-0472">Membrane</keyword>
<evidence type="ECO:0000256" key="1">
    <source>
        <dbReference type="SAM" id="Phobius"/>
    </source>
</evidence>
<accession>A0ABQ1CS61</accession>
<evidence type="ECO:0000313" key="4">
    <source>
        <dbReference type="EMBL" id="GFH73182.1"/>
    </source>
</evidence>
<dbReference type="GO" id="GO:0016787">
    <property type="term" value="F:hydrolase activity"/>
    <property type="evidence" value="ECO:0007669"/>
    <property type="project" value="UniProtKB-KW"/>
</dbReference>
<evidence type="ECO:0000256" key="2">
    <source>
        <dbReference type="SAM" id="SignalP"/>
    </source>
</evidence>
<comment type="caution">
    <text evidence="4">The sequence shown here is derived from an EMBL/GenBank/DDBJ whole genome shotgun (WGS) entry which is preliminary data.</text>
</comment>
<protein>
    <submittedName>
        <fullName evidence="4">Serine hydrolase</fullName>
    </submittedName>
</protein>
<keyword evidence="5" id="KW-1185">Reference proteome</keyword>
<dbReference type="Pfam" id="PF00144">
    <property type="entry name" value="Beta-lactamase"/>
    <property type="match status" value="1"/>
</dbReference>
<keyword evidence="1" id="KW-1133">Transmembrane helix</keyword>
<feature type="domain" description="Beta-lactamase-related" evidence="3">
    <location>
        <begin position="51"/>
        <end position="359"/>
    </location>
</feature>
<feature type="transmembrane region" description="Helical" evidence="1">
    <location>
        <begin position="464"/>
        <end position="486"/>
    </location>
</feature>
<reference evidence="4 5" key="1">
    <citation type="submission" date="2020-02" db="EMBL/GenBank/DDBJ databases">
        <title>Whole genome shotgun sequence of Streptomyces diastaticus subsp. diastaticus NBRC 13412.</title>
        <authorList>
            <person name="Ichikawa N."/>
            <person name="Komaki H."/>
            <person name="Tamura T."/>
        </authorList>
    </citation>
    <scope>NUCLEOTIDE SEQUENCE [LARGE SCALE GENOMIC DNA]</scope>
    <source>
        <strain evidence="4 5">NBRC 13412</strain>
    </source>
</reference>
<dbReference type="PANTHER" id="PTHR46825:SF9">
    <property type="entry name" value="BETA-LACTAMASE-RELATED DOMAIN-CONTAINING PROTEIN"/>
    <property type="match status" value="1"/>
</dbReference>